<dbReference type="OrthoDB" id="2404451at2759"/>
<accession>A0A0D0DRM0</accession>
<sequence length="229" mass="26411">MCIHQDFVETAVQLKAASTGAARERIVKSTGIKDLPTMCLVGSLDYTCSIPWECFHLLLKNIIHNLVDLWTGQLNIIPHIWDDIGNETAAAVAHIPAPFVHMLSNITSDCLLFTPESQCFWFIYLAPKLLENQFSKGKYYKHICNLVKIMKTTLQCHITAEQVSKVEEGLTDWVEKYEKYYYLYCIEHLSTCMLTVHGLLHLCIRYCDPVWTMWTFYMGNFCTTLQNNL</sequence>
<gene>
    <name evidence="1" type="ORF">PAXRUDRAFT_32790</name>
</gene>
<dbReference type="EMBL" id="KN825022">
    <property type="protein sequence ID" value="KIK95758.1"/>
    <property type="molecule type" value="Genomic_DNA"/>
</dbReference>
<reference evidence="2" key="2">
    <citation type="submission" date="2015-01" db="EMBL/GenBank/DDBJ databases">
        <title>Evolutionary Origins and Diversification of the Mycorrhizal Mutualists.</title>
        <authorList>
            <consortium name="DOE Joint Genome Institute"/>
            <consortium name="Mycorrhizal Genomics Consortium"/>
            <person name="Kohler A."/>
            <person name="Kuo A."/>
            <person name="Nagy L.G."/>
            <person name="Floudas D."/>
            <person name="Copeland A."/>
            <person name="Barry K.W."/>
            <person name="Cichocki N."/>
            <person name="Veneault-Fourrey C."/>
            <person name="LaButti K."/>
            <person name="Lindquist E.A."/>
            <person name="Lipzen A."/>
            <person name="Lundell T."/>
            <person name="Morin E."/>
            <person name="Murat C."/>
            <person name="Riley R."/>
            <person name="Ohm R."/>
            <person name="Sun H."/>
            <person name="Tunlid A."/>
            <person name="Henrissat B."/>
            <person name="Grigoriev I.V."/>
            <person name="Hibbett D.S."/>
            <person name="Martin F."/>
        </authorList>
    </citation>
    <scope>NUCLEOTIDE SEQUENCE [LARGE SCALE GENOMIC DNA]</scope>
    <source>
        <strain evidence="2">Ve08.2h10</strain>
    </source>
</reference>
<protein>
    <submittedName>
        <fullName evidence="1">Uncharacterized protein</fullName>
    </submittedName>
</protein>
<evidence type="ECO:0000313" key="1">
    <source>
        <dbReference type="EMBL" id="KIK95758.1"/>
    </source>
</evidence>
<dbReference type="HOGENOM" id="CLU_026593_1_0_1"/>
<dbReference type="STRING" id="930991.A0A0D0DRM0"/>
<dbReference type="AlphaFoldDB" id="A0A0D0DRM0"/>
<dbReference type="Proteomes" id="UP000054538">
    <property type="component" value="Unassembled WGS sequence"/>
</dbReference>
<evidence type="ECO:0000313" key="2">
    <source>
        <dbReference type="Proteomes" id="UP000054538"/>
    </source>
</evidence>
<organism evidence="1 2">
    <name type="scientific">Paxillus rubicundulus Ve08.2h10</name>
    <dbReference type="NCBI Taxonomy" id="930991"/>
    <lineage>
        <taxon>Eukaryota</taxon>
        <taxon>Fungi</taxon>
        <taxon>Dikarya</taxon>
        <taxon>Basidiomycota</taxon>
        <taxon>Agaricomycotina</taxon>
        <taxon>Agaricomycetes</taxon>
        <taxon>Agaricomycetidae</taxon>
        <taxon>Boletales</taxon>
        <taxon>Paxilineae</taxon>
        <taxon>Paxillaceae</taxon>
        <taxon>Paxillus</taxon>
    </lineage>
</organism>
<name>A0A0D0DRM0_9AGAM</name>
<keyword evidence="2" id="KW-1185">Reference proteome</keyword>
<proteinExistence type="predicted"/>
<dbReference type="InParanoid" id="A0A0D0DRM0"/>
<reference evidence="1 2" key="1">
    <citation type="submission" date="2014-04" db="EMBL/GenBank/DDBJ databases">
        <authorList>
            <consortium name="DOE Joint Genome Institute"/>
            <person name="Kuo A."/>
            <person name="Kohler A."/>
            <person name="Jargeat P."/>
            <person name="Nagy L.G."/>
            <person name="Floudas D."/>
            <person name="Copeland A."/>
            <person name="Barry K.W."/>
            <person name="Cichocki N."/>
            <person name="Veneault-Fourrey C."/>
            <person name="LaButti K."/>
            <person name="Lindquist E.A."/>
            <person name="Lipzen A."/>
            <person name="Lundell T."/>
            <person name="Morin E."/>
            <person name="Murat C."/>
            <person name="Sun H."/>
            <person name="Tunlid A."/>
            <person name="Henrissat B."/>
            <person name="Grigoriev I.V."/>
            <person name="Hibbett D.S."/>
            <person name="Martin F."/>
            <person name="Nordberg H.P."/>
            <person name="Cantor M.N."/>
            <person name="Hua S.X."/>
        </authorList>
    </citation>
    <scope>NUCLEOTIDE SEQUENCE [LARGE SCALE GENOMIC DNA]</scope>
    <source>
        <strain evidence="1 2">Ve08.2h10</strain>
    </source>
</reference>